<evidence type="ECO:0000256" key="6">
    <source>
        <dbReference type="SAM" id="MobiDB-lite"/>
    </source>
</evidence>
<evidence type="ECO:0000313" key="9">
    <source>
        <dbReference type="Proteomes" id="UP000708208"/>
    </source>
</evidence>
<evidence type="ECO:0000256" key="2">
    <source>
        <dbReference type="ARBA" id="ARBA00022737"/>
    </source>
</evidence>
<feature type="region of interest" description="Disordered" evidence="6">
    <location>
        <begin position="1"/>
        <end position="29"/>
    </location>
</feature>
<accession>A0A8J2P6D6</accession>
<organism evidence="8 9">
    <name type="scientific">Allacma fusca</name>
    <dbReference type="NCBI Taxonomy" id="39272"/>
    <lineage>
        <taxon>Eukaryota</taxon>
        <taxon>Metazoa</taxon>
        <taxon>Ecdysozoa</taxon>
        <taxon>Arthropoda</taxon>
        <taxon>Hexapoda</taxon>
        <taxon>Collembola</taxon>
        <taxon>Symphypleona</taxon>
        <taxon>Sminthuridae</taxon>
        <taxon>Allacma</taxon>
    </lineage>
</organism>
<dbReference type="PANTHER" id="PTHR24403">
    <property type="entry name" value="ZINC FINGER PROTEIN"/>
    <property type="match status" value="1"/>
</dbReference>
<dbReference type="PROSITE" id="PS00028">
    <property type="entry name" value="ZINC_FINGER_C2H2_1"/>
    <property type="match status" value="2"/>
</dbReference>
<proteinExistence type="predicted"/>
<dbReference type="AlphaFoldDB" id="A0A8J2P6D6"/>
<evidence type="ECO:0000256" key="5">
    <source>
        <dbReference type="PROSITE-ProRule" id="PRU00042"/>
    </source>
</evidence>
<dbReference type="GO" id="GO:0008270">
    <property type="term" value="F:zinc ion binding"/>
    <property type="evidence" value="ECO:0007669"/>
    <property type="project" value="UniProtKB-KW"/>
</dbReference>
<comment type="caution">
    <text evidence="8">The sequence shown here is derived from an EMBL/GenBank/DDBJ whole genome shotgun (WGS) entry which is preliminary data.</text>
</comment>
<dbReference type="Proteomes" id="UP000708208">
    <property type="component" value="Unassembled WGS sequence"/>
</dbReference>
<keyword evidence="3 5" id="KW-0863">Zinc-finger</keyword>
<dbReference type="PANTHER" id="PTHR24403:SF67">
    <property type="entry name" value="FI01116P-RELATED"/>
    <property type="match status" value="1"/>
</dbReference>
<keyword evidence="1" id="KW-0479">Metal-binding</keyword>
<dbReference type="InterPro" id="IPR050688">
    <property type="entry name" value="Zinc_finger/UBP_domain"/>
</dbReference>
<dbReference type="PROSITE" id="PS50157">
    <property type="entry name" value="ZINC_FINGER_C2H2_2"/>
    <property type="match status" value="1"/>
</dbReference>
<keyword evidence="9" id="KW-1185">Reference proteome</keyword>
<protein>
    <recommendedName>
        <fullName evidence="7">C2H2-type domain-containing protein</fullName>
    </recommendedName>
</protein>
<dbReference type="EMBL" id="CAJVCH010239829">
    <property type="protein sequence ID" value="CAG7732904.1"/>
    <property type="molecule type" value="Genomic_DNA"/>
</dbReference>
<name>A0A8J2P6D6_9HEXA</name>
<feature type="domain" description="C2H2-type" evidence="7">
    <location>
        <begin position="247"/>
        <end position="275"/>
    </location>
</feature>
<gene>
    <name evidence="8" type="ORF">AFUS01_LOCUS21385</name>
</gene>
<sequence>MAFNPEVSSPHFRPPNTDHLTGFPTGSQENDPMFRQIIQSVESDSAKPYLCGYCSFKSADINCMKYHIDHDHCQRRIDKDGGSSSLLNNLLRWCLKSPDRNPQLRNSHNFPLQVLQDNSNNKSYQTQSSEAGKPSFQCKFCNSEFGCKLSCRKHEILHFLNKYFPCAHCMFISPSLQVLTKHRLEHHTAEKDEISTQSRHPSNYPTQTGIIYTPYVFECGFCKFSAQNSNSLEAHLRKVHFPYLAGQQCQVCGLAFSKEEDFWNHVTYKHTPEFRREPFGGTLPVNQNLLCSFCNGRFFWEEAFFTHLLGW</sequence>
<evidence type="ECO:0000259" key="7">
    <source>
        <dbReference type="PROSITE" id="PS50157"/>
    </source>
</evidence>
<dbReference type="OrthoDB" id="4737882at2759"/>
<reference evidence="8" key="1">
    <citation type="submission" date="2021-06" db="EMBL/GenBank/DDBJ databases">
        <authorList>
            <person name="Hodson N. C."/>
            <person name="Mongue J. A."/>
            <person name="Jaron S. K."/>
        </authorList>
    </citation>
    <scope>NUCLEOTIDE SEQUENCE</scope>
</reference>
<keyword evidence="2" id="KW-0677">Repeat</keyword>
<evidence type="ECO:0000313" key="8">
    <source>
        <dbReference type="EMBL" id="CAG7732904.1"/>
    </source>
</evidence>
<dbReference type="GO" id="GO:0005634">
    <property type="term" value="C:nucleus"/>
    <property type="evidence" value="ECO:0007669"/>
    <property type="project" value="TreeGrafter"/>
</dbReference>
<dbReference type="GO" id="GO:0010468">
    <property type="term" value="P:regulation of gene expression"/>
    <property type="evidence" value="ECO:0007669"/>
    <property type="project" value="TreeGrafter"/>
</dbReference>
<evidence type="ECO:0000256" key="1">
    <source>
        <dbReference type="ARBA" id="ARBA00022723"/>
    </source>
</evidence>
<keyword evidence="4" id="KW-0862">Zinc</keyword>
<dbReference type="SMART" id="SM00355">
    <property type="entry name" value="ZnF_C2H2"/>
    <property type="match status" value="6"/>
</dbReference>
<dbReference type="InterPro" id="IPR013087">
    <property type="entry name" value="Znf_C2H2_type"/>
</dbReference>
<evidence type="ECO:0000256" key="4">
    <source>
        <dbReference type="ARBA" id="ARBA00022833"/>
    </source>
</evidence>
<evidence type="ECO:0000256" key="3">
    <source>
        <dbReference type="ARBA" id="ARBA00022771"/>
    </source>
</evidence>